<evidence type="ECO:0000313" key="2">
    <source>
        <dbReference type="EMBL" id="GAB1315593.1"/>
    </source>
</evidence>
<dbReference type="GeneID" id="98176546"/>
<dbReference type="Proteomes" id="UP001628179">
    <property type="component" value="Unassembled WGS sequence"/>
</dbReference>
<keyword evidence="3" id="KW-1185">Reference proteome</keyword>
<name>A0ABQ0GCW8_9PEZI</name>
<dbReference type="EMBL" id="BAAFSV010000003">
    <property type="protein sequence ID" value="GAB1315593.1"/>
    <property type="molecule type" value="Genomic_DNA"/>
</dbReference>
<feature type="signal peptide" evidence="1">
    <location>
        <begin position="1"/>
        <end position="21"/>
    </location>
</feature>
<gene>
    <name evidence="2" type="ORF">MFIFM68171_05803</name>
</gene>
<evidence type="ECO:0000313" key="3">
    <source>
        <dbReference type="Proteomes" id="UP001628179"/>
    </source>
</evidence>
<organism evidence="2 3">
    <name type="scientific">Madurella fahalii</name>
    <dbReference type="NCBI Taxonomy" id="1157608"/>
    <lineage>
        <taxon>Eukaryota</taxon>
        <taxon>Fungi</taxon>
        <taxon>Dikarya</taxon>
        <taxon>Ascomycota</taxon>
        <taxon>Pezizomycotina</taxon>
        <taxon>Sordariomycetes</taxon>
        <taxon>Sordariomycetidae</taxon>
        <taxon>Sordariales</taxon>
        <taxon>Sordariales incertae sedis</taxon>
        <taxon>Madurella</taxon>
    </lineage>
</organism>
<keyword evidence="1" id="KW-0732">Signal</keyword>
<evidence type="ECO:0000256" key="1">
    <source>
        <dbReference type="SAM" id="SignalP"/>
    </source>
</evidence>
<reference evidence="2 3" key="1">
    <citation type="submission" date="2024-09" db="EMBL/GenBank/DDBJ databases">
        <title>Itraconazole resistance in Madurella fahalii resulting from another homologue of gene encoding cytochrome P450 14-alpha sterol demethylase (CYP51).</title>
        <authorList>
            <person name="Yoshioka I."/>
            <person name="Fahal A.H."/>
            <person name="Kaneko S."/>
            <person name="Yaguchi T."/>
        </authorList>
    </citation>
    <scope>NUCLEOTIDE SEQUENCE [LARGE SCALE GENOMIC DNA]</scope>
    <source>
        <strain evidence="2 3">IFM 68171</strain>
    </source>
</reference>
<comment type="caution">
    <text evidence="2">The sequence shown here is derived from an EMBL/GenBank/DDBJ whole genome shotgun (WGS) entry which is preliminary data.</text>
</comment>
<dbReference type="RefSeq" id="XP_070917324.1">
    <property type="nucleotide sequence ID" value="XM_071061223.1"/>
</dbReference>
<accession>A0ABQ0GCW8</accession>
<sequence length="127" mass="13751">MAPAGFLPFLLVLLHTWHVASLPQAATAPPVSSCFPTTTTVYGIPTVVTNFGSFVSSMNSQYSTSGVPFSGTRIPFFTSVLNLSEGKQYTGYGYYDSNALQNIVCNTDHAAVSNWLHLQPTWRSLAL</sequence>
<proteinExistence type="predicted"/>
<feature type="chain" id="PRO_5045432907" evidence="1">
    <location>
        <begin position="22"/>
        <end position="127"/>
    </location>
</feature>
<protein>
    <submittedName>
        <fullName evidence="2">Uncharacterized protein</fullName>
    </submittedName>
</protein>